<evidence type="ECO:0000313" key="2">
    <source>
        <dbReference type="EMBL" id="OAY70067.1"/>
    </source>
</evidence>
<evidence type="ECO:0000256" key="1">
    <source>
        <dbReference type="SAM" id="MobiDB-lite"/>
    </source>
</evidence>
<sequence length="229" mass="24771">MCGGGKVAAHTTDGTTPPPSCAGCRKGEGEREADGTGNRAREGGEQQGERRRRGVMAKAKRRKDGEGGNAASRGPHHRRHNATPELYRLSKGRRRTRWRTGQATGREKAERTGEGRRNREKAESHRTGQATGQDKAERRHGEGGEDGRTAKGATPRRTGEGGCVPEGGQRWRRGYETKAEMTEGERGGNAARTTKKSEREGGGAAAVREGGERKTRGGLEADRPFISLY</sequence>
<gene>
    <name evidence="2" type="ORF">ACMD2_24562</name>
</gene>
<name>A0A199UZ20_ANACO</name>
<reference evidence="2 3" key="1">
    <citation type="journal article" date="2016" name="DNA Res.">
        <title>The draft genome of MD-2 pineapple using hybrid error correction of long reads.</title>
        <authorList>
            <person name="Redwan R.M."/>
            <person name="Saidin A."/>
            <person name="Kumar S.V."/>
        </authorList>
    </citation>
    <scope>NUCLEOTIDE SEQUENCE [LARGE SCALE GENOMIC DNA]</scope>
    <source>
        <strain evidence="3">cv. MD2</strain>
        <tissue evidence="2">Leaf</tissue>
    </source>
</reference>
<feature type="compositionally biased region" description="Basic and acidic residues" evidence="1">
    <location>
        <begin position="209"/>
        <end position="223"/>
    </location>
</feature>
<proteinExistence type="predicted"/>
<dbReference type="EMBL" id="LSRQ01004090">
    <property type="protein sequence ID" value="OAY70067.1"/>
    <property type="molecule type" value="Genomic_DNA"/>
</dbReference>
<feature type="compositionally biased region" description="Basic residues" evidence="1">
    <location>
        <begin position="50"/>
        <end position="62"/>
    </location>
</feature>
<feature type="compositionally biased region" description="Basic and acidic residues" evidence="1">
    <location>
        <begin position="134"/>
        <end position="149"/>
    </location>
</feature>
<feature type="region of interest" description="Disordered" evidence="1">
    <location>
        <begin position="1"/>
        <end position="229"/>
    </location>
</feature>
<accession>A0A199UZ20</accession>
<comment type="caution">
    <text evidence="2">The sequence shown here is derived from an EMBL/GenBank/DDBJ whole genome shotgun (WGS) entry which is preliminary data.</text>
</comment>
<feature type="compositionally biased region" description="Basic and acidic residues" evidence="1">
    <location>
        <begin position="173"/>
        <end position="186"/>
    </location>
</feature>
<organism evidence="2 3">
    <name type="scientific">Ananas comosus</name>
    <name type="common">Pineapple</name>
    <name type="synonym">Ananas ananas</name>
    <dbReference type="NCBI Taxonomy" id="4615"/>
    <lineage>
        <taxon>Eukaryota</taxon>
        <taxon>Viridiplantae</taxon>
        <taxon>Streptophyta</taxon>
        <taxon>Embryophyta</taxon>
        <taxon>Tracheophyta</taxon>
        <taxon>Spermatophyta</taxon>
        <taxon>Magnoliopsida</taxon>
        <taxon>Liliopsida</taxon>
        <taxon>Poales</taxon>
        <taxon>Bromeliaceae</taxon>
        <taxon>Bromelioideae</taxon>
        <taxon>Ananas</taxon>
    </lineage>
</organism>
<protein>
    <submittedName>
        <fullName evidence="2">Uncharacterized protein</fullName>
    </submittedName>
</protein>
<dbReference type="AlphaFoldDB" id="A0A199UZ20"/>
<evidence type="ECO:0000313" key="3">
    <source>
        <dbReference type="Proteomes" id="UP000092600"/>
    </source>
</evidence>
<feature type="compositionally biased region" description="Basic and acidic residues" evidence="1">
    <location>
        <begin position="25"/>
        <end position="49"/>
    </location>
</feature>
<dbReference type="Proteomes" id="UP000092600">
    <property type="component" value="Unassembled WGS sequence"/>
</dbReference>
<feature type="compositionally biased region" description="Basic and acidic residues" evidence="1">
    <location>
        <begin position="105"/>
        <end position="126"/>
    </location>
</feature>